<reference evidence="2" key="2">
    <citation type="submission" date="2021-03" db="UniProtKB">
        <authorList>
            <consortium name="EnsemblPlants"/>
        </authorList>
    </citation>
    <scope>IDENTIFICATION</scope>
</reference>
<dbReference type="InterPro" id="IPR004330">
    <property type="entry name" value="FAR1_DNA_bnd_dom"/>
</dbReference>
<reference evidence="2" key="1">
    <citation type="journal article" date="2017" name="Nature">
        <title>The genome of Chenopodium quinoa.</title>
        <authorList>
            <person name="Jarvis D.E."/>
            <person name="Ho Y.S."/>
            <person name="Lightfoot D.J."/>
            <person name="Schmoeckel S.M."/>
            <person name="Li B."/>
            <person name="Borm T.J.A."/>
            <person name="Ohyanagi H."/>
            <person name="Mineta K."/>
            <person name="Michell C.T."/>
            <person name="Saber N."/>
            <person name="Kharbatia N.M."/>
            <person name="Rupper R.R."/>
            <person name="Sharp A.R."/>
            <person name="Dally N."/>
            <person name="Boughton B.A."/>
            <person name="Woo Y.H."/>
            <person name="Gao G."/>
            <person name="Schijlen E.G.W.M."/>
            <person name="Guo X."/>
            <person name="Momin A.A."/>
            <person name="Negrao S."/>
            <person name="Al-Babili S."/>
            <person name="Gehring C."/>
            <person name="Roessner U."/>
            <person name="Jung C."/>
            <person name="Murphy K."/>
            <person name="Arold S.T."/>
            <person name="Gojobori T."/>
            <person name="van der Linden C.G."/>
            <person name="van Loo E.N."/>
            <person name="Jellen E.N."/>
            <person name="Maughan P.J."/>
            <person name="Tester M."/>
        </authorList>
    </citation>
    <scope>NUCLEOTIDE SEQUENCE [LARGE SCALE GENOMIC DNA]</scope>
    <source>
        <strain evidence="2">cv. PI 614886</strain>
    </source>
</reference>
<accession>A0A803LVH5</accession>
<organism evidence="2 3">
    <name type="scientific">Chenopodium quinoa</name>
    <name type="common">Quinoa</name>
    <dbReference type="NCBI Taxonomy" id="63459"/>
    <lineage>
        <taxon>Eukaryota</taxon>
        <taxon>Viridiplantae</taxon>
        <taxon>Streptophyta</taxon>
        <taxon>Embryophyta</taxon>
        <taxon>Tracheophyta</taxon>
        <taxon>Spermatophyta</taxon>
        <taxon>Magnoliopsida</taxon>
        <taxon>eudicotyledons</taxon>
        <taxon>Gunneridae</taxon>
        <taxon>Pentapetalae</taxon>
        <taxon>Caryophyllales</taxon>
        <taxon>Chenopodiaceae</taxon>
        <taxon>Chenopodioideae</taxon>
        <taxon>Atripliceae</taxon>
        <taxon>Chenopodium</taxon>
    </lineage>
</organism>
<dbReference type="PANTHER" id="PTHR47718">
    <property type="entry name" value="OS01G0519700 PROTEIN"/>
    <property type="match status" value="1"/>
</dbReference>
<dbReference type="PANTHER" id="PTHR47718:SF13">
    <property type="entry name" value="OS09G0290500 PROTEIN"/>
    <property type="match status" value="1"/>
</dbReference>
<dbReference type="Gramene" id="AUR62019476-RA">
    <property type="protein sequence ID" value="AUR62019476-RA:cds"/>
    <property type="gene ID" value="AUR62019476"/>
</dbReference>
<dbReference type="Pfam" id="PF03101">
    <property type="entry name" value="FAR1"/>
    <property type="match status" value="1"/>
</dbReference>
<evidence type="ECO:0000313" key="2">
    <source>
        <dbReference type="EnsemblPlants" id="AUR62019476-RA:cds"/>
    </source>
</evidence>
<evidence type="ECO:0000259" key="1">
    <source>
        <dbReference type="Pfam" id="PF03101"/>
    </source>
</evidence>
<dbReference type="Proteomes" id="UP000596660">
    <property type="component" value="Unplaced"/>
</dbReference>
<name>A0A803LVH5_CHEQI</name>
<sequence length="203" mass="22606">MEDAETGVKRALNLGHDDVNVPGGVGENVGGEVAGENNGGVKLVDGPSVGMVFSSWDEVNHYYRSYGKQQGFGVVCVGGRKPLKTEEAKTVRNYVWKCKCYGLEQYRRVVNGKRVFVNVDPLVKKKSKKCNCLVVLYATMHELGEWVVIKVVNEHQEYTSKPSHSNHIVMFKNEKITKTVEARIDNDYGASSSIPQIYNNLAH</sequence>
<keyword evidence="3" id="KW-1185">Reference proteome</keyword>
<evidence type="ECO:0000313" key="3">
    <source>
        <dbReference type="Proteomes" id="UP000596660"/>
    </source>
</evidence>
<feature type="domain" description="FAR1" evidence="1">
    <location>
        <begin position="62"/>
        <end position="155"/>
    </location>
</feature>
<dbReference type="AlphaFoldDB" id="A0A803LVH5"/>
<protein>
    <recommendedName>
        <fullName evidence="1">FAR1 domain-containing protein</fullName>
    </recommendedName>
</protein>
<proteinExistence type="predicted"/>
<dbReference type="OMA" id="ARIDNDY"/>
<dbReference type="EnsemblPlants" id="AUR62019476-RA">
    <property type="protein sequence ID" value="AUR62019476-RA:cds"/>
    <property type="gene ID" value="AUR62019476"/>
</dbReference>